<protein>
    <recommendedName>
        <fullName evidence="5 15">CDP-diacylglycerol--glycerol-3-phosphate 3-phosphatidyltransferase</fullName>
        <ecNumber evidence="4 15">2.7.8.5</ecNumber>
    </recommendedName>
</protein>
<keyword evidence="6" id="KW-0444">Lipid biosynthesis</keyword>
<evidence type="ECO:0000256" key="16">
    <source>
        <dbReference type="RuleBase" id="RU003750"/>
    </source>
</evidence>
<dbReference type="GO" id="GO:0016020">
    <property type="term" value="C:membrane"/>
    <property type="evidence" value="ECO:0007669"/>
    <property type="project" value="UniProtKB-SubCell"/>
</dbReference>
<dbReference type="Proteomes" id="UP000220251">
    <property type="component" value="Unassembled WGS sequence"/>
</dbReference>
<accession>A0A0H5DQN7</accession>
<evidence type="ECO:0000313" key="18">
    <source>
        <dbReference type="EMBL" id="CRX38408.1"/>
    </source>
</evidence>
<evidence type="ECO:0000256" key="8">
    <source>
        <dbReference type="ARBA" id="ARBA00022692"/>
    </source>
</evidence>
<keyword evidence="13" id="KW-1208">Phospholipid metabolism</keyword>
<comment type="catalytic activity">
    <reaction evidence="14">
        <text>a CDP-1,2-diacyl-sn-glycerol + sn-glycerol 3-phosphate = a 1,2-diacyl-sn-glycero-3-phospho-(1'-sn-glycero-3'-phosphate) + CMP + H(+)</text>
        <dbReference type="Rhea" id="RHEA:12593"/>
        <dbReference type="ChEBI" id="CHEBI:15378"/>
        <dbReference type="ChEBI" id="CHEBI:57597"/>
        <dbReference type="ChEBI" id="CHEBI:58332"/>
        <dbReference type="ChEBI" id="CHEBI:60110"/>
        <dbReference type="ChEBI" id="CHEBI:60377"/>
        <dbReference type="EC" id="2.7.8.5"/>
    </reaction>
</comment>
<feature type="transmembrane region" description="Helical" evidence="17">
    <location>
        <begin position="133"/>
        <end position="150"/>
    </location>
</feature>
<dbReference type="PANTHER" id="PTHR14269">
    <property type="entry name" value="CDP-DIACYLGLYCEROL--GLYCEROL-3-PHOSPHATE 3-PHOSPHATIDYLTRANSFERASE-RELATED"/>
    <property type="match status" value="1"/>
</dbReference>
<keyword evidence="11 17" id="KW-0472">Membrane</keyword>
<sequence length="205" mass="22943">MGLANFLTLTRVLLSPFFLIIYVHYSFLGLSQESMPYALLILLVLLELSDAFDGYYARRYGEVSDLGKILDPMADSVARISMFLAFTYPPIDIPVLFVFLIIWRDSIVSTLRTICALRGVALAARKSGKIKSVAQAATAIFIVLLMLLQSRGTIALSQLQTISFWIALAAVSFTLLTAVDYISSNRVHIKKILSFKRRKQKNLKT</sequence>
<keyword evidence="19" id="KW-1185">Reference proteome</keyword>
<evidence type="ECO:0000256" key="3">
    <source>
        <dbReference type="ARBA" id="ARBA00010441"/>
    </source>
</evidence>
<evidence type="ECO:0000256" key="12">
    <source>
        <dbReference type="ARBA" id="ARBA00023209"/>
    </source>
</evidence>
<proteinExistence type="inferred from homology"/>
<dbReference type="GO" id="GO:0046474">
    <property type="term" value="P:glycerophospholipid biosynthetic process"/>
    <property type="evidence" value="ECO:0007669"/>
    <property type="project" value="TreeGrafter"/>
</dbReference>
<evidence type="ECO:0000256" key="5">
    <source>
        <dbReference type="ARBA" id="ARBA00014944"/>
    </source>
</evidence>
<evidence type="ECO:0000256" key="14">
    <source>
        <dbReference type="ARBA" id="ARBA00048586"/>
    </source>
</evidence>
<gene>
    <name evidence="18" type="primary">pgsa1</name>
    <name evidence="18" type="ORF">ELAC_1064</name>
</gene>
<comment type="similarity">
    <text evidence="3 16">Belongs to the CDP-alcohol phosphatidyltransferase class-I family.</text>
</comment>
<evidence type="ECO:0000256" key="11">
    <source>
        <dbReference type="ARBA" id="ARBA00023136"/>
    </source>
</evidence>
<evidence type="ECO:0000256" key="17">
    <source>
        <dbReference type="SAM" id="Phobius"/>
    </source>
</evidence>
<dbReference type="PIRSF" id="PIRSF000847">
    <property type="entry name" value="Phos_ph_gly_syn"/>
    <property type="match status" value="1"/>
</dbReference>
<dbReference type="OrthoDB" id="9796672at2"/>
<dbReference type="PROSITE" id="PS00379">
    <property type="entry name" value="CDP_ALCOHOL_P_TRANSF"/>
    <property type="match status" value="1"/>
</dbReference>
<name>A0A0H5DQN7_9BACT</name>
<keyword evidence="8 17" id="KW-0812">Transmembrane</keyword>
<dbReference type="Gene3D" id="1.20.120.1760">
    <property type="match status" value="1"/>
</dbReference>
<evidence type="ECO:0000313" key="19">
    <source>
        <dbReference type="Proteomes" id="UP000220251"/>
    </source>
</evidence>
<dbReference type="AlphaFoldDB" id="A0A0H5DQN7"/>
<dbReference type="Pfam" id="PF01066">
    <property type="entry name" value="CDP-OH_P_transf"/>
    <property type="match status" value="1"/>
</dbReference>
<dbReference type="EC" id="2.7.8.5" evidence="4 15"/>
<keyword evidence="12" id="KW-0594">Phospholipid biosynthesis</keyword>
<feature type="transmembrane region" description="Helical" evidence="17">
    <location>
        <begin position="77"/>
        <end position="103"/>
    </location>
</feature>
<dbReference type="InterPro" id="IPR043130">
    <property type="entry name" value="CDP-OH_PTrfase_TM_dom"/>
</dbReference>
<evidence type="ECO:0000256" key="2">
    <source>
        <dbReference type="ARBA" id="ARBA00005042"/>
    </source>
</evidence>
<evidence type="ECO:0000256" key="1">
    <source>
        <dbReference type="ARBA" id="ARBA00004141"/>
    </source>
</evidence>
<keyword evidence="9 17" id="KW-1133">Transmembrane helix</keyword>
<keyword evidence="7 16" id="KW-0808">Transferase</keyword>
<comment type="pathway">
    <text evidence="2">Phospholipid metabolism; phosphatidylglycerol biosynthesis; phosphatidylglycerol from CDP-diacylglycerol: step 1/2.</text>
</comment>
<dbReference type="GO" id="GO:0008444">
    <property type="term" value="F:CDP-diacylglycerol-glycerol-3-phosphate 3-phosphatidyltransferase activity"/>
    <property type="evidence" value="ECO:0007669"/>
    <property type="project" value="UniProtKB-UniRule"/>
</dbReference>
<evidence type="ECO:0000256" key="13">
    <source>
        <dbReference type="ARBA" id="ARBA00023264"/>
    </source>
</evidence>
<dbReference type="InterPro" id="IPR004570">
    <property type="entry name" value="Phosphatidylglycerol_P_synth"/>
</dbReference>
<evidence type="ECO:0000256" key="9">
    <source>
        <dbReference type="ARBA" id="ARBA00022989"/>
    </source>
</evidence>
<evidence type="ECO:0000256" key="6">
    <source>
        <dbReference type="ARBA" id="ARBA00022516"/>
    </source>
</evidence>
<dbReference type="RefSeq" id="WP_098038268.1">
    <property type="nucleotide sequence ID" value="NZ_CWGJ01000012.1"/>
</dbReference>
<dbReference type="EMBL" id="CWGJ01000012">
    <property type="protein sequence ID" value="CRX38408.1"/>
    <property type="molecule type" value="Genomic_DNA"/>
</dbReference>
<organism evidence="18 19">
    <name type="scientific">Estrella lausannensis</name>
    <dbReference type="NCBI Taxonomy" id="483423"/>
    <lineage>
        <taxon>Bacteria</taxon>
        <taxon>Pseudomonadati</taxon>
        <taxon>Chlamydiota</taxon>
        <taxon>Chlamydiia</taxon>
        <taxon>Parachlamydiales</taxon>
        <taxon>Candidatus Criblamydiaceae</taxon>
        <taxon>Estrella</taxon>
    </lineage>
</organism>
<dbReference type="NCBIfam" id="TIGR00560">
    <property type="entry name" value="pgsA"/>
    <property type="match status" value="1"/>
</dbReference>
<keyword evidence="10" id="KW-0443">Lipid metabolism</keyword>
<comment type="subcellular location">
    <subcellularLocation>
        <location evidence="1">Membrane</location>
        <topology evidence="1">Multi-pass membrane protein</topology>
    </subcellularLocation>
</comment>
<dbReference type="InterPro" id="IPR000462">
    <property type="entry name" value="CDP-OH_P_trans"/>
</dbReference>
<evidence type="ECO:0000256" key="4">
    <source>
        <dbReference type="ARBA" id="ARBA00013170"/>
    </source>
</evidence>
<dbReference type="InterPro" id="IPR050324">
    <property type="entry name" value="CDP-alcohol_PTase-I"/>
</dbReference>
<feature type="transmembrane region" description="Helical" evidence="17">
    <location>
        <begin position="162"/>
        <end position="182"/>
    </location>
</feature>
<evidence type="ECO:0000256" key="10">
    <source>
        <dbReference type="ARBA" id="ARBA00023098"/>
    </source>
</evidence>
<dbReference type="PANTHER" id="PTHR14269:SF62">
    <property type="entry name" value="CDP-DIACYLGLYCEROL--GLYCEROL-3-PHOSPHATE 3-PHOSPHATIDYLTRANSFERASE 1, CHLOROPLASTIC"/>
    <property type="match status" value="1"/>
</dbReference>
<evidence type="ECO:0000256" key="15">
    <source>
        <dbReference type="NCBIfam" id="TIGR00560"/>
    </source>
</evidence>
<reference evidence="19" key="1">
    <citation type="submission" date="2015-06" db="EMBL/GenBank/DDBJ databases">
        <authorList>
            <person name="Bertelli C."/>
        </authorList>
    </citation>
    <scope>NUCLEOTIDE SEQUENCE [LARGE SCALE GENOMIC DNA]</scope>
    <source>
        <strain evidence="19">CRIB-30</strain>
    </source>
</reference>
<feature type="transmembrane region" description="Helical" evidence="17">
    <location>
        <begin position="6"/>
        <end position="25"/>
    </location>
</feature>
<evidence type="ECO:0000256" key="7">
    <source>
        <dbReference type="ARBA" id="ARBA00022679"/>
    </source>
</evidence>
<dbReference type="InterPro" id="IPR048254">
    <property type="entry name" value="CDP_ALCOHOL_P_TRANSF_CS"/>
</dbReference>